<dbReference type="AlphaFoldDB" id="A0A026W145"/>
<dbReference type="InterPro" id="IPR012337">
    <property type="entry name" value="RNaseH-like_sf"/>
</dbReference>
<evidence type="ECO:0000313" key="2">
    <source>
        <dbReference type="Proteomes" id="UP000053097"/>
    </source>
</evidence>
<evidence type="ECO:0000313" key="1">
    <source>
        <dbReference type="EMBL" id="EZA49795.1"/>
    </source>
</evidence>
<dbReference type="OMA" id="TWAQVEM"/>
<dbReference type="EMBL" id="KK107499">
    <property type="protein sequence ID" value="EZA49795.1"/>
    <property type="molecule type" value="Genomic_DNA"/>
</dbReference>
<dbReference type="SUPFAM" id="SSF53098">
    <property type="entry name" value="Ribonuclease H-like"/>
    <property type="match status" value="1"/>
</dbReference>
<reference evidence="1 2" key="1">
    <citation type="journal article" date="2014" name="Curr. Biol.">
        <title>The genome of the clonal raider ant Cerapachys biroi.</title>
        <authorList>
            <person name="Oxley P.R."/>
            <person name="Ji L."/>
            <person name="Fetter-Pruneda I."/>
            <person name="McKenzie S.K."/>
            <person name="Li C."/>
            <person name="Hu H."/>
            <person name="Zhang G."/>
            <person name="Kronauer D.J."/>
        </authorList>
    </citation>
    <scope>NUCLEOTIDE SEQUENCE [LARGE SCALE GENOMIC DNA]</scope>
</reference>
<gene>
    <name evidence="1" type="ORF">X777_11668</name>
</gene>
<keyword evidence="2" id="KW-1185">Reference proteome</keyword>
<accession>A0A026W145</accession>
<protein>
    <submittedName>
        <fullName evidence="1">Uncharacterized protein</fullName>
    </submittedName>
</protein>
<proteinExistence type="predicted"/>
<organism evidence="1 2">
    <name type="scientific">Ooceraea biroi</name>
    <name type="common">Clonal raider ant</name>
    <name type="synonym">Cerapachys biroi</name>
    <dbReference type="NCBI Taxonomy" id="2015173"/>
    <lineage>
        <taxon>Eukaryota</taxon>
        <taxon>Metazoa</taxon>
        <taxon>Ecdysozoa</taxon>
        <taxon>Arthropoda</taxon>
        <taxon>Hexapoda</taxon>
        <taxon>Insecta</taxon>
        <taxon>Pterygota</taxon>
        <taxon>Neoptera</taxon>
        <taxon>Endopterygota</taxon>
        <taxon>Hymenoptera</taxon>
        <taxon>Apocrita</taxon>
        <taxon>Aculeata</taxon>
        <taxon>Formicoidea</taxon>
        <taxon>Formicidae</taxon>
        <taxon>Dorylinae</taxon>
        <taxon>Ooceraea</taxon>
    </lineage>
</organism>
<dbReference type="Proteomes" id="UP000053097">
    <property type="component" value="Unassembled WGS sequence"/>
</dbReference>
<sequence>MYDMISSLLTFRLMPDQILSVNKKTKLSNLSKNDYDKLQLIVDTLKPAKVTTKKLQAEQLQIGDFIQAWLMCKHNTKTINSSLAKALVTAMQEREVKLMESPALLCAIYLDIRWQILLSETQREVAITHLVSVWQRLQALKMTQINTQPSACDDDALRSKSRENIEDPLELMFVRKRKFATEQAYEN</sequence>
<name>A0A026W145_OOCBI</name>